<evidence type="ECO:0000259" key="10">
    <source>
        <dbReference type="Pfam" id="PF04734"/>
    </source>
</evidence>
<keyword evidence="9" id="KW-0472">Membrane</keyword>
<keyword evidence="6" id="KW-0479">Metal-binding</keyword>
<keyword evidence="12" id="KW-1185">Reference proteome</keyword>
<dbReference type="GO" id="GO:0046512">
    <property type="term" value="P:sphingosine biosynthetic process"/>
    <property type="evidence" value="ECO:0007669"/>
    <property type="project" value="TreeGrafter"/>
</dbReference>
<dbReference type="GO" id="GO:0017040">
    <property type="term" value="F:N-acylsphingosine amidohydrolase activity"/>
    <property type="evidence" value="ECO:0007669"/>
    <property type="project" value="UniProtKB-UniRule"/>
</dbReference>
<evidence type="ECO:0000256" key="5">
    <source>
        <dbReference type="PIRSR" id="PIRSR606823-1"/>
    </source>
</evidence>
<sequence length="775" mass="84969">MNTSGNSRHRRVKSSATKEVESLIRRPPARLPSTMAFTLVGKIVTAVVVLAVIGGMTATIVLVVNDSSSDSETTTAATDTTSPTDATSAAPSTTEIVDESILYRVGVGIADMTGPCVEINFMGYAEVSQSGEGLHLRQFARSFIFVKGDTRIVLVTAEVQAVGIAVRREVVKRLQELYGDTYNLRNVIITGTHTHAAPGGHLVDFILDISILGFSQETYNAYVEGITRSIIRAHESIVPARLFYAQTKVADAHRNRSPYSYLANPEEERIRYDGDTDDTLTQVRIQKADGSLLGLMNWFAVHTTSMNMTNHLVSSDNLGYAALRMEKELNPFSVVGKPQIVAGFFSSNLGDVSPNTRDPRCEFSGNECDNQYVICAHMERCFAEGPGDDMFESTKIIGTRVFEGAWQVLNSPAEELTGDLAVVHQFVDMPEQVVAKYDPVAQTFKTDEPVKGCFAAMGYSFASGTIDGANTLNITQGNLEGNNPLLDLVSGVVADPTEEDIECHSPKPILFATGRATFPLPWHPRVVSVSLIWLAGLAILGVPGEPTTMSGRRMRAVVGNVMENRGIEPRVVVSGLTNEYIHYVATPEEYMIQRYEAASTLYGPNTLDIFLNKFNEFTVAAIEGFDVEAGPEPADYRNNTLSLITPVVFDVSPIGRNFGDCLVQPEATVKRGDIVRATFVAANPRNDLKQEATHAAVQRLELTEWVEYANDADWDTKFKWNRVSTLLGTSQVTFEWRVPEDALLARYRIVYYGASRSVFGSISPFMGASDSFTLY</sequence>
<evidence type="ECO:0000259" key="11">
    <source>
        <dbReference type="Pfam" id="PF17048"/>
    </source>
</evidence>
<dbReference type="OrthoDB" id="191371at2759"/>
<comment type="similarity">
    <text evidence="1 7">Belongs to the neutral ceramidase family.</text>
</comment>
<keyword evidence="9" id="KW-1133">Transmembrane helix</keyword>
<comment type="cofactor">
    <cofactor evidence="6">
        <name>Zn(2+)</name>
        <dbReference type="ChEBI" id="CHEBI:29105"/>
    </cofactor>
    <text evidence="6">Binds 1 zinc ion per subunit.</text>
</comment>
<reference evidence="13" key="1">
    <citation type="submission" date="2025-08" db="UniProtKB">
        <authorList>
            <consortium name="RefSeq"/>
        </authorList>
    </citation>
    <scope>IDENTIFICATION</scope>
</reference>
<dbReference type="GO" id="GO:0016020">
    <property type="term" value="C:membrane"/>
    <property type="evidence" value="ECO:0007669"/>
    <property type="project" value="GOC"/>
</dbReference>
<feature type="region of interest" description="Disordered" evidence="8">
    <location>
        <begin position="70"/>
        <end position="93"/>
    </location>
</feature>
<dbReference type="InterPro" id="IPR038445">
    <property type="entry name" value="NCDase_C_sf"/>
</dbReference>
<dbReference type="InParanoid" id="A0A7E5VXZ5"/>
<dbReference type="GO" id="GO:0005576">
    <property type="term" value="C:extracellular region"/>
    <property type="evidence" value="ECO:0007669"/>
    <property type="project" value="TreeGrafter"/>
</dbReference>
<keyword evidence="9" id="KW-0812">Transmembrane</keyword>
<evidence type="ECO:0000256" key="7">
    <source>
        <dbReference type="RuleBase" id="RU366019"/>
    </source>
</evidence>
<feature type="binding site" evidence="6">
    <location>
        <position position="193"/>
    </location>
    <ligand>
        <name>Zn(2+)</name>
        <dbReference type="ChEBI" id="CHEBI:29105"/>
    </ligand>
</feature>
<gene>
    <name evidence="13" type="primary">LOC113497717</name>
</gene>
<comment type="catalytic activity">
    <reaction evidence="7">
        <text>an N-acylsphing-4-enine + H2O = sphing-4-enine + a fatty acid</text>
        <dbReference type="Rhea" id="RHEA:20856"/>
        <dbReference type="ChEBI" id="CHEBI:15377"/>
        <dbReference type="ChEBI" id="CHEBI:28868"/>
        <dbReference type="ChEBI" id="CHEBI:52639"/>
        <dbReference type="ChEBI" id="CHEBI:57756"/>
        <dbReference type="EC" id="3.5.1.23"/>
    </reaction>
</comment>
<evidence type="ECO:0000256" key="2">
    <source>
        <dbReference type="ARBA" id="ARBA00011891"/>
    </source>
</evidence>
<feature type="domain" description="Neutral/alkaline non-lysosomal ceramidase C-terminal" evidence="11">
    <location>
        <begin position="626"/>
        <end position="774"/>
    </location>
</feature>
<keyword evidence="4 7" id="KW-0378">Hydrolase</keyword>
<keyword evidence="6" id="KW-0862">Zinc</keyword>
<evidence type="ECO:0000256" key="3">
    <source>
        <dbReference type="ARBA" id="ARBA00019235"/>
    </source>
</evidence>
<feature type="region of interest" description="Disordered" evidence="8">
    <location>
        <begin position="1"/>
        <end position="21"/>
    </location>
</feature>
<proteinExistence type="inferred from homology"/>
<dbReference type="KEGG" id="tnl:113497717"/>
<dbReference type="GO" id="GO:0046514">
    <property type="term" value="P:ceramide catabolic process"/>
    <property type="evidence" value="ECO:0007669"/>
    <property type="project" value="InterPro"/>
</dbReference>
<dbReference type="GO" id="GO:0046872">
    <property type="term" value="F:metal ion binding"/>
    <property type="evidence" value="ECO:0007669"/>
    <property type="project" value="UniProtKB-KW"/>
</dbReference>
<evidence type="ECO:0000256" key="9">
    <source>
        <dbReference type="SAM" id="Phobius"/>
    </source>
</evidence>
<name>A0A7E5VXZ5_TRINI</name>
<dbReference type="InterPro" id="IPR006823">
    <property type="entry name" value="Ceramidase_alk"/>
</dbReference>
<feature type="binding site" evidence="6">
    <location>
        <position position="583"/>
    </location>
    <ligand>
        <name>Zn(2+)</name>
        <dbReference type="ChEBI" id="CHEBI:29105"/>
    </ligand>
</feature>
<dbReference type="Gene3D" id="2.60.40.2300">
    <property type="entry name" value="Neutral/alkaline non-lysosomal ceramidase, C-terminal domain"/>
    <property type="match status" value="1"/>
</dbReference>
<evidence type="ECO:0000256" key="6">
    <source>
        <dbReference type="PIRSR" id="PIRSR606823-2"/>
    </source>
</evidence>
<feature type="active site" description="Nucleophile" evidence="5">
    <location>
        <position position="353"/>
    </location>
</feature>
<evidence type="ECO:0000256" key="4">
    <source>
        <dbReference type="ARBA" id="ARBA00022801"/>
    </source>
</evidence>
<feature type="transmembrane region" description="Helical" evidence="9">
    <location>
        <begin position="35"/>
        <end position="64"/>
    </location>
</feature>
<accession>A0A7E5VXZ5</accession>
<dbReference type="AlphaFoldDB" id="A0A7E5VXZ5"/>
<dbReference type="Proteomes" id="UP000322000">
    <property type="component" value="Chromosome 9"/>
</dbReference>
<dbReference type="GO" id="GO:0042759">
    <property type="term" value="P:long-chain fatty acid biosynthetic process"/>
    <property type="evidence" value="ECO:0007669"/>
    <property type="project" value="TreeGrafter"/>
</dbReference>
<evidence type="ECO:0000256" key="8">
    <source>
        <dbReference type="SAM" id="MobiDB-lite"/>
    </source>
</evidence>
<keyword evidence="7" id="KW-0746">Sphingolipid metabolism</keyword>
<organism evidence="12 13">
    <name type="scientific">Trichoplusia ni</name>
    <name type="common">Cabbage looper</name>
    <dbReference type="NCBI Taxonomy" id="7111"/>
    <lineage>
        <taxon>Eukaryota</taxon>
        <taxon>Metazoa</taxon>
        <taxon>Ecdysozoa</taxon>
        <taxon>Arthropoda</taxon>
        <taxon>Hexapoda</taxon>
        <taxon>Insecta</taxon>
        <taxon>Pterygota</taxon>
        <taxon>Neoptera</taxon>
        <taxon>Endopterygota</taxon>
        <taxon>Lepidoptera</taxon>
        <taxon>Glossata</taxon>
        <taxon>Ditrysia</taxon>
        <taxon>Noctuoidea</taxon>
        <taxon>Noctuidae</taxon>
        <taxon>Plusiinae</taxon>
        <taxon>Trichoplusia</taxon>
    </lineage>
</organism>
<dbReference type="EC" id="3.5.1.23" evidence="2 7"/>
<dbReference type="Pfam" id="PF04734">
    <property type="entry name" value="Ceramidase_alk"/>
    <property type="match status" value="1"/>
</dbReference>
<evidence type="ECO:0000313" key="12">
    <source>
        <dbReference type="Proteomes" id="UP000322000"/>
    </source>
</evidence>
<evidence type="ECO:0000256" key="1">
    <source>
        <dbReference type="ARBA" id="ARBA00009835"/>
    </source>
</evidence>
<feature type="binding site" evidence="6">
    <location>
        <position position="302"/>
    </location>
    <ligand>
        <name>Zn(2+)</name>
        <dbReference type="ChEBI" id="CHEBI:29105"/>
    </ligand>
</feature>
<keyword evidence="7" id="KW-0443">Lipid metabolism</keyword>
<feature type="binding site" evidence="6">
    <location>
        <position position="545"/>
    </location>
    <ligand>
        <name>Zn(2+)</name>
        <dbReference type="ChEBI" id="CHEBI:29105"/>
    </ligand>
</feature>
<dbReference type="PANTHER" id="PTHR12670">
    <property type="entry name" value="CERAMIDASE"/>
    <property type="match status" value="1"/>
</dbReference>
<dbReference type="GeneID" id="113497717"/>
<dbReference type="RefSeq" id="XP_026733208.1">
    <property type="nucleotide sequence ID" value="XM_026877407.1"/>
</dbReference>
<feature type="domain" description="Neutral/alkaline non-lysosomal ceramidase N-terminal" evidence="10">
    <location>
        <begin position="103"/>
        <end position="611"/>
    </location>
</feature>
<dbReference type="InterPro" id="IPR031331">
    <property type="entry name" value="NEUT/ALK_ceramidase_C"/>
</dbReference>
<dbReference type="PANTHER" id="PTHR12670:SF1">
    <property type="entry name" value="NEUTRAL CERAMIDASE"/>
    <property type="match status" value="1"/>
</dbReference>
<dbReference type="InterPro" id="IPR031329">
    <property type="entry name" value="NEUT/ALK_ceramidase_N"/>
</dbReference>
<protein>
    <recommendedName>
        <fullName evidence="3 7">Neutral ceramidase</fullName>
        <ecNumber evidence="2 7">3.5.1.23</ecNumber>
    </recommendedName>
</protein>
<evidence type="ECO:0000313" key="13">
    <source>
        <dbReference type="RefSeq" id="XP_026733208.1"/>
    </source>
</evidence>
<dbReference type="Pfam" id="PF17048">
    <property type="entry name" value="Ceramidse_alk_C"/>
    <property type="match status" value="1"/>
</dbReference>